<comment type="caution">
    <text evidence="5 6">Lacks conserved residue(s) required for the propagation of feature annotation.</text>
</comment>
<dbReference type="PROSITE" id="PS51374">
    <property type="entry name" value="NDPK_LIKE"/>
    <property type="match status" value="1"/>
</dbReference>
<organism evidence="9 10">
    <name type="scientific">Candidatus Fervidibacter sacchari</name>
    <dbReference type="NCBI Taxonomy" id="1448929"/>
    <lineage>
        <taxon>Bacteria</taxon>
        <taxon>Candidatus Fervidibacterota</taxon>
        <taxon>Candidatus Fervidibacter</taxon>
    </lineage>
</organism>
<feature type="binding site" evidence="5">
    <location>
        <position position="11"/>
    </location>
    <ligand>
        <name>ATP</name>
        <dbReference type="ChEBI" id="CHEBI:30616"/>
    </ligand>
</feature>
<feature type="binding site" evidence="5">
    <location>
        <position position="104"/>
    </location>
    <ligand>
        <name>ATP</name>
        <dbReference type="ChEBI" id="CHEBI:30616"/>
    </ligand>
</feature>
<evidence type="ECO:0000256" key="3">
    <source>
        <dbReference type="ARBA" id="ARBA00022679"/>
    </source>
</evidence>
<keyword evidence="4 5" id="KW-0418">Kinase</keyword>
<keyword evidence="5" id="KW-0479">Metal-binding</keyword>
<name>A0ABT2ETM0_9BACT</name>
<dbReference type="Gene3D" id="3.30.70.141">
    <property type="entry name" value="Nucleoside diphosphate kinase-like domain"/>
    <property type="match status" value="1"/>
</dbReference>
<dbReference type="SUPFAM" id="SSF54919">
    <property type="entry name" value="Nucleoside diphosphate kinase, NDK"/>
    <property type="match status" value="1"/>
</dbReference>
<dbReference type="PRINTS" id="PR01243">
    <property type="entry name" value="NUCDPKINASE"/>
</dbReference>
<dbReference type="HAMAP" id="MF_00451">
    <property type="entry name" value="NDP_kinase"/>
    <property type="match status" value="1"/>
</dbReference>
<evidence type="ECO:0000256" key="4">
    <source>
        <dbReference type="ARBA" id="ARBA00022777"/>
    </source>
</evidence>
<dbReference type="RefSeq" id="WP_259098695.1">
    <property type="nucleotide sequence ID" value="NZ_CP130454.1"/>
</dbReference>
<feature type="domain" description="Nucleoside diphosphate kinase-like" evidence="8">
    <location>
        <begin position="3"/>
        <end position="140"/>
    </location>
</feature>
<dbReference type="InterPro" id="IPR001564">
    <property type="entry name" value="Nucleoside_diP_kinase"/>
</dbReference>
<dbReference type="NCBIfam" id="NF001908">
    <property type="entry name" value="PRK00668.1"/>
    <property type="match status" value="1"/>
</dbReference>
<feature type="active site" description="Pros-phosphohistidine intermediate" evidence="5">
    <location>
        <position position="117"/>
    </location>
</feature>
<gene>
    <name evidence="5" type="primary">ndk</name>
    <name evidence="9" type="ORF">M2350_002662</name>
</gene>
<keyword evidence="3 5" id="KW-0808">Transferase</keyword>
<evidence type="ECO:0000256" key="1">
    <source>
        <dbReference type="ARBA" id="ARBA00001946"/>
    </source>
</evidence>
<reference evidence="9 10" key="1">
    <citation type="submission" date="2022-08" db="EMBL/GenBank/DDBJ databases">
        <title>Bacterial and archaeal communities from various locations to study Microbial Dark Matter (Phase II).</title>
        <authorList>
            <person name="Stepanauskas R."/>
        </authorList>
    </citation>
    <scope>NUCLEOTIDE SEQUENCE [LARGE SCALE GENOMIC DNA]</scope>
    <source>
        <strain evidence="9 10">PD1</strain>
    </source>
</reference>
<evidence type="ECO:0000256" key="7">
    <source>
        <dbReference type="RuleBase" id="RU004011"/>
    </source>
</evidence>
<keyword evidence="10" id="KW-1185">Reference proteome</keyword>
<proteinExistence type="inferred from homology"/>
<evidence type="ECO:0000256" key="6">
    <source>
        <dbReference type="PROSITE-ProRule" id="PRU00706"/>
    </source>
</evidence>
<evidence type="ECO:0000313" key="10">
    <source>
        <dbReference type="Proteomes" id="UP001204798"/>
    </source>
</evidence>
<dbReference type="CDD" id="cd04413">
    <property type="entry name" value="NDPk_I"/>
    <property type="match status" value="1"/>
</dbReference>
<sequence length="154" mass="17549">MARQRTFVMIKPDGVQRGLVGEIISRLERKGLKLVGMKMLWLDRDLAERHYEMHKGKPFFDDLIAFITSGPVVAMVWEGENAIAIVRTMMGALEPTEATPGSIRGDFACTKTMNLIHGADSEENAEREIRLFFSDDEIFNYRRCDEEWVHGPSS</sequence>
<dbReference type="Proteomes" id="UP001204798">
    <property type="component" value="Unassembled WGS sequence"/>
</dbReference>
<dbReference type="EC" id="2.7.4.6" evidence="5"/>
<keyword evidence="5" id="KW-0460">Magnesium</keyword>
<keyword evidence="5" id="KW-0067">ATP-binding</keyword>
<feature type="binding site" evidence="5">
    <location>
        <position position="59"/>
    </location>
    <ligand>
        <name>ATP</name>
        <dbReference type="ChEBI" id="CHEBI:30616"/>
    </ligand>
</feature>
<comment type="function">
    <text evidence="5">Major role in the synthesis of nucleoside triphosphates other than ATP. The ATP gamma phosphate is transferred to the NDP beta phosphate via a ping-pong mechanism, using a phosphorylated active-site intermediate.</text>
</comment>
<dbReference type="GO" id="GO:0004550">
    <property type="term" value="F:nucleoside diphosphate kinase activity"/>
    <property type="evidence" value="ECO:0007669"/>
    <property type="project" value="UniProtKB-EC"/>
</dbReference>
<evidence type="ECO:0000256" key="5">
    <source>
        <dbReference type="HAMAP-Rule" id="MF_00451"/>
    </source>
</evidence>
<accession>A0ABT2ETM0</accession>
<comment type="subunit">
    <text evidence="5">Homotetramer.</text>
</comment>
<dbReference type="PANTHER" id="PTHR11349">
    <property type="entry name" value="NUCLEOSIDE DIPHOSPHATE KINASE"/>
    <property type="match status" value="1"/>
</dbReference>
<comment type="catalytic activity">
    <reaction evidence="5">
        <text>a ribonucleoside 5'-diphosphate + ATP = a ribonucleoside 5'-triphosphate + ADP</text>
        <dbReference type="Rhea" id="RHEA:18113"/>
        <dbReference type="ChEBI" id="CHEBI:30616"/>
        <dbReference type="ChEBI" id="CHEBI:57930"/>
        <dbReference type="ChEBI" id="CHEBI:61557"/>
        <dbReference type="ChEBI" id="CHEBI:456216"/>
        <dbReference type="EC" id="2.7.4.6"/>
    </reaction>
</comment>
<dbReference type="Pfam" id="PF00334">
    <property type="entry name" value="NDK"/>
    <property type="match status" value="1"/>
</dbReference>
<evidence type="ECO:0000313" key="9">
    <source>
        <dbReference type="EMBL" id="MCS3920233.1"/>
    </source>
</evidence>
<dbReference type="InterPro" id="IPR036850">
    <property type="entry name" value="NDK-like_dom_sf"/>
</dbReference>
<comment type="catalytic activity">
    <reaction evidence="5">
        <text>a 2'-deoxyribonucleoside 5'-diphosphate + ATP = a 2'-deoxyribonucleoside 5'-triphosphate + ADP</text>
        <dbReference type="Rhea" id="RHEA:44640"/>
        <dbReference type="ChEBI" id="CHEBI:30616"/>
        <dbReference type="ChEBI" id="CHEBI:61560"/>
        <dbReference type="ChEBI" id="CHEBI:73316"/>
        <dbReference type="ChEBI" id="CHEBI:456216"/>
        <dbReference type="EC" id="2.7.4.6"/>
    </reaction>
</comment>
<dbReference type="EMBL" id="JANUCP010000005">
    <property type="protein sequence ID" value="MCS3920233.1"/>
    <property type="molecule type" value="Genomic_DNA"/>
</dbReference>
<keyword evidence="5" id="KW-0597">Phosphoprotein</keyword>
<feature type="binding site" evidence="5">
    <location>
        <position position="114"/>
    </location>
    <ligand>
        <name>ATP</name>
        <dbReference type="ChEBI" id="CHEBI:30616"/>
    </ligand>
</feature>
<comment type="similarity">
    <text evidence="2 5 6 7">Belongs to the NDK family.</text>
</comment>
<keyword evidence="5" id="KW-0547">Nucleotide-binding</keyword>
<dbReference type="SMART" id="SM00562">
    <property type="entry name" value="NDK"/>
    <property type="match status" value="1"/>
</dbReference>
<keyword evidence="5" id="KW-0546">Nucleotide metabolism</keyword>
<comment type="subcellular location">
    <subcellularLocation>
        <location evidence="5">Cytoplasm</location>
    </subcellularLocation>
</comment>
<keyword evidence="5" id="KW-0963">Cytoplasm</keyword>
<evidence type="ECO:0000259" key="8">
    <source>
        <dbReference type="SMART" id="SM00562"/>
    </source>
</evidence>
<comment type="caution">
    <text evidence="9">The sequence shown here is derived from an EMBL/GenBank/DDBJ whole genome shotgun (WGS) entry which is preliminary data.</text>
</comment>
<dbReference type="InterPro" id="IPR034907">
    <property type="entry name" value="NDK-like_dom"/>
</dbReference>
<comment type="cofactor">
    <cofactor evidence="1 5">
        <name>Mg(2+)</name>
        <dbReference type="ChEBI" id="CHEBI:18420"/>
    </cofactor>
</comment>
<feature type="binding site" evidence="5">
    <location>
        <position position="87"/>
    </location>
    <ligand>
        <name>ATP</name>
        <dbReference type="ChEBI" id="CHEBI:30616"/>
    </ligand>
</feature>
<evidence type="ECO:0000256" key="2">
    <source>
        <dbReference type="ARBA" id="ARBA00008142"/>
    </source>
</evidence>
<protein>
    <recommendedName>
        <fullName evidence="5">Nucleoside diphosphate kinase</fullName>
        <shortName evidence="5">NDK</shortName>
        <shortName evidence="5">NDP kinase</shortName>
        <ecNumber evidence="5">2.7.4.6</ecNumber>
    </recommendedName>
    <alternativeName>
        <fullName evidence="5">Nucleoside-2-P kinase</fullName>
    </alternativeName>
</protein>